<dbReference type="SUPFAM" id="SSF48498">
    <property type="entry name" value="Tetracyclin repressor-like, C-terminal domain"/>
    <property type="match status" value="1"/>
</dbReference>
<keyword evidence="1" id="KW-0805">Transcription regulation</keyword>
<dbReference type="InterPro" id="IPR036271">
    <property type="entry name" value="Tet_transcr_reg_TetR-rel_C_sf"/>
</dbReference>
<comment type="caution">
    <text evidence="6">The sequence shown here is derived from an EMBL/GenBank/DDBJ whole genome shotgun (WGS) entry which is preliminary data.</text>
</comment>
<evidence type="ECO:0000259" key="5">
    <source>
        <dbReference type="PROSITE" id="PS50977"/>
    </source>
</evidence>
<dbReference type="InterPro" id="IPR001647">
    <property type="entry name" value="HTH_TetR"/>
</dbReference>
<organism evidence="6 7">
    <name type="scientific">Nocardia terrae</name>
    <dbReference type="NCBI Taxonomy" id="2675851"/>
    <lineage>
        <taxon>Bacteria</taxon>
        <taxon>Bacillati</taxon>
        <taxon>Actinomycetota</taxon>
        <taxon>Actinomycetes</taxon>
        <taxon>Mycobacteriales</taxon>
        <taxon>Nocardiaceae</taxon>
        <taxon>Nocardia</taxon>
    </lineage>
</organism>
<proteinExistence type="predicted"/>
<name>A0A7K1V5L2_9NOCA</name>
<sequence length="241" mass="24808">MTAGSGSGGGVTRRAERRAATTAEIKSLARRQLAERGTGGLSLRGIARDMRMAPAALFRYFDNQSALITALCVDAYDDLADALGVAVQAAQSDPAAQWRAACGALRAWALAEPSDFALINGTPIPGYQAQVEDTGVAAGRVVQAVAAIYVSAIAAGIADPARSDVPPLAAGPTLVAIYGAGELPDSPVPGIVVNAWSSILGFVAAEVFGSLCTLVADPDRLFEAHVTTVMRGMGFQLAPRR</sequence>
<dbReference type="RefSeq" id="WP_157391500.1">
    <property type="nucleotide sequence ID" value="NZ_WRPP01000007.1"/>
</dbReference>
<feature type="DNA-binding region" description="H-T-H motif" evidence="4">
    <location>
        <begin position="42"/>
        <end position="61"/>
    </location>
</feature>
<dbReference type="Gene3D" id="1.10.357.10">
    <property type="entry name" value="Tetracycline Repressor, domain 2"/>
    <property type="match status" value="1"/>
</dbReference>
<feature type="domain" description="HTH tetR-type" evidence="5">
    <location>
        <begin position="19"/>
        <end position="79"/>
    </location>
</feature>
<keyword evidence="7" id="KW-1185">Reference proteome</keyword>
<evidence type="ECO:0000256" key="3">
    <source>
        <dbReference type="ARBA" id="ARBA00023163"/>
    </source>
</evidence>
<dbReference type="InterPro" id="IPR009057">
    <property type="entry name" value="Homeodomain-like_sf"/>
</dbReference>
<evidence type="ECO:0000256" key="2">
    <source>
        <dbReference type="ARBA" id="ARBA00023125"/>
    </source>
</evidence>
<evidence type="ECO:0000313" key="6">
    <source>
        <dbReference type="EMBL" id="MVU81935.1"/>
    </source>
</evidence>
<dbReference type="PROSITE" id="PS50977">
    <property type="entry name" value="HTH_TETR_2"/>
    <property type="match status" value="1"/>
</dbReference>
<protein>
    <submittedName>
        <fullName evidence="6">TetR family transcriptional regulator</fullName>
    </submittedName>
</protein>
<accession>A0A7K1V5L2</accession>
<reference evidence="6 7" key="1">
    <citation type="submission" date="2019-12" db="EMBL/GenBank/DDBJ databases">
        <title>Nocardia sp. nov. ET3-3 isolated from soil.</title>
        <authorList>
            <person name="Kanchanasin P."/>
            <person name="Tanasupawat S."/>
            <person name="Yuki M."/>
            <person name="Kudo T."/>
        </authorList>
    </citation>
    <scope>NUCLEOTIDE SEQUENCE [LARGE SCALE GENOMIC DNA]</scope>
    <source>
        <strain evidence="6 7">ET3-3</strain>
    </source>
</reference>
<dbReference type="PANTHER" id="PTHR30055:SF243">
    <property type="entry name" value="HTH-TYPE TRANSCRIPTIONAL REGULATOR RV1816"/>
    <property type="match status" value="1"/>
</dbReference>
<dbReference type="GO" id="GO:0003700">
    <property type="term" value="F:DNA-binding transcription factor activity"/>
    <property type="evidence" value="ECO:0007669"/>
    <property type="project" value="TreeGrafter"/>
</dbReference>
<dbReference type="InterPro" id="IPR025996">
    <property type="entry name" value="MT1864/Rv1816-like_C"/>
</dbReference>
<evidence type="ECO:0000313" key="7">
    <source>
        <dbReference type="Proteomes" id="UP000466794"/>
    </source>
</evidence>
<dbReference type="InterPro" id="IPR050109">
    <property type="entry name" value="HTH-type_TetR-like_transc_reg"/>
</dbReference>
<dbReference type="GO" id="GO:0000976">
    <property type="term" value="F:transcription cis-regulatory region binding"/>
    <property type="evidence" value="ECO:0007669"/>
    <property type="project" value="TreeGrafter"/>
</dbReference>
<dbReference type="PANTHER" id="PTHR30055">
    <property type="entry name" value="HTH-TYPE TRANSCRIPTIONAL REGULATOR RUTR"/>
    <property type="match status" value="1"/>
</dbReference>
<dbReference type="EMBL" id="WRPP01000007">
    <property type="protein sequence ID" value="MVU81935.1"/>
    <property type="molecule type" value="Genomic_DNA"/>
</dbReference>
<dbReference type="Pfam" id="PF00440">
    <property type="entry name" value="TetR_N"/>
    <property type="match status" value="1"/>
</dbReference>
<evidence type="ECO:0000256" key="4">
    <source>
        <dbReference type="PROSITE-ProRule" id="PRU00335"/>
    </source>
</evidence>
<gene>
    <name evidence="6" type="ORF">GPX89_32440</name>
</gene>
<evidence type="ECO:0000256" key="1">
    <source>
        <dbReference type="ARBA" id="ARBA00023015"/>
    </source>
</evidence>
<keyword evidence="3" id="KW-0804">Transcription</keyword>
<dbReference type="SUPFAM" id="SSF46689">
    <property type="entry name" value="Homeodomain-like"/>
    <property type="match status" value="1"/>
</dbReference>
<dbReference type="Pfam" id="PF13305">
    <property type="entry name" value="TetR_C_33"/>
    <property type="match status" value="1"/>
</dbReference>
<keyword evidence="2 4" id="KW-0238">DNA-binding</keyword>
<dbReference type="Proteomes" id="UP000466794">
    <property type="component" value="Unassembled WGS sequence"/>
</dbReference>
<dbReference type="AlphaFoldDB" id="A0A7K1V5L2"/>